<proteinExistence type="predicted"/>
<evidence type="ECO:0000313" key="2">
    <source>
        <dbReference type="EMBL" id="GHO97184.1"/>
    </source>
</evidence>
<reference evidence="2" key="1">
    <citation type="submission" date="2020-10" db="EMBL/GenBank/DDBJ databases">
        <title>Taxonomic study of unclassified bacteria belonging to the class Ktedonobacteria.</title>
        <authorList>
            <person name="Yabe S."/>
            <person name="Wang C.M."/>
            <person name="Zheng Y."/>
            <person name="Sakai Y."/>
            <person name="Cavaletti L."/>
            <person name="Monciardini P."/>
            <person name="Donadio S."/>
        </authorList>
    </citation>
    <scope>NUCLEOTIDE SEQUENCE</scope>
    <source>
        <strain evidence="2">ID150040</strain>
    </source>
</reference>
<gene>
    <name evidence="2" type="ORF">KSF_072320</name>
</gene>
<keyword evidence="3" id="KW-1185">Reference proteome</keyword>
<accession>A0A8J3IKD4</accession>
<dbReference type="EMBL" id="BNJK01000001">
    <property type="protein sequence ID" value="GHO97184.1"/>
    <property type="molecule type" value="Genomic_DNA"/>
</dbReference>
<dbReference type="AlphaFoldDB" id="A0A8J3IKD4"/>
<organism evidence="2 3">
    <name type="scientific">Reticulibacter mediterranei</name>
    <dbReference type="NCBI Taxonomy" id="2778369"/>
    <lineage>
        <taxon>Bacteria</taxon>
        <taxon>Bacillati</taxon>
        <taxon>Chloroflexota</taxon>
        <taxon>Ktedonobacteria</taxon>
        <taxon>Ktedonobacterales</taxon>
        <taxon>Reticulibacteraceae</taxon>
        <taxon>Reticulibacter</taxon>
    </lineage>
</organism>
<dbReference type="Proteomes" id="UP000597444">
    <property type="component" value="Unassembled WGS sequence"/>
</dbReference>
<sequence length="192" mass="20593">MLMKENLFAFRAISSQATHGLQIRKGSSAAMSQTALTPASSRPGPRQIAIIALAVVSGLVHLYRAILMFGLMGAGRVGRPPGGRPGGVGGGRPPGGGGPSIMSMLPVPLPTLFLLNFVGYIVLAIAFYLPALQRYRQIIRWVLIVYAAITIILWFLFTGGRFDFIGYGDKIFEIALIVLLLIDSREPAPAND</sequence>
<name>A0A8J3IKD4_9CHLR</name>
<feature type="transmembrane region" description="Helical" evidence="1">
    <location>
        <begin position="48"/>
        <end position="72"/>
    </location>
</feature>
<keyword evidence="1" id="KW-0812">Transmembrane</keyword>
<evidence type="ECO:0000313" key="3">
    <source>
        <dbReference type="Proteomes" id="UP000597444"/>
    </source>
</evidence>
<feature type="transmembrane region" description="Helical" evidence="1">
    <location>
        <begin position="112"/>
        <end position="131"/>
    </location>
</feature>
<keyword evidence="1" id="KW-1133">Transmembrane helix</keyword>
<comment type="caution">
    <text evidence="2">The sequence shown here is derived from an EMBL/GenBank/DDBJ whole genome shotgun (WGS) entry which is preliminary data.</text>
</comment>
<protein>
    <submittedName>
        <fullName evidence="2">Uncharacterized protein</fullName>
    </submittedName>
</protein>
<evidence type="ECO:0000256" key="1">
    <source>
        <dbReference type="SAM" id="Phobius"/>
    </source>
</evidence>
<keyword evidence="1" id="KW-0472">Membrane</keyword>
<feature type="transmembrane region" description="Helical" evidence="1">
    <location>
        <begin position="138"/>
        <end position="158"/>
    </location>
</feature>